<proteinExistence type="predicted"/>
<comment type="caution">
    <text evidence="1">The sequence shown here is derived from an EMBL/GenBank/DDBJ whole genome shotgun (WGS) entry which is preliminary data.</text>
</comment>
<protein>
    <submittedName>
        <fullName evidence="1">DUF742 domain-containing protein</fullName>
    </submittedName>
</protein>
<dbReference type="PANTHER" id="PTHR36221">
    <property type="entry name" value="DUF742 DOMAIN-CONTAINING PROTEIN"/>
    <property type="match status" value="1"/>
</dbReference>
<sequence>MPEGPEELWVDEMAGPVVRPYAVAKGRARHAGGDALDLLATVQAREPLPDPGVLTPEEETILDLCRGPVPVAEIAAELALPLGVVRVLLGDLLERRLVTARSPETVSGRPDTNLLKEMIDGLRAL</sequence>
<evidence type="ECO:0000313" key="2">
    <source>
        <dbReference type="Proteomes" id="UP000431901"/>
    </source>
</evidence>
<gene>
    <name evidence="1" type="ORF">GQ466_21565</name>
</gene>
<dbReference type="EMBL" id="WUTW01000004">
    <property type="protein sequence ID" value="MXQ66612.1"/>
    <property type="molecule type" value="Genomic_DNA"/>
</dbReference>
<dbReference type="PANTHER" id="PTHR36221:SF1">
    <property type="entry name" value="DUF742 DOMAIN-CONTAINING PROTEIN"/>
    <property type="match status" value="1"/>
</dbReference>
<dbReference type="Pfam" id="PF05331">
    <property type="entry name" value="DUF742"/>
    <property type="match status" value="1"/>
</dbReference>
<dbReference type="InterPro" id="IPR007995">
    <property type="entry name" value="DUF742"/>
</dbReference>
<dbReference type="OrthoDB" id="3430520at2"/>
<dbReference type="AlphaFoldDB" id="A0A6I4WIZ6"/>
<keyword evidence="2" id="KW-1185">Reference proteome</keyword>
<name>A0A6I4WIZ6_9ACTN</name>
<reference evidence="1 2" key="1">
    <citation type="submission" date="2019-12" db="EMBL/GenBank/DDBJ databases">
        <title>Nocardia macrotermitis sp. nov. and Nocardia aurantia sp. nov., isolated from the gut of the fungus growing-termite Macrotermes natalensis.</title>
        <authorList>
            <person name="Christine B."/>
            <person name="Rene B."/>
        </authorList>
    </citation>
    <scope>NUCLEOTIDE SEQUENCE [LARGE SCALE GENOMIC DNA]</scope>
    <source>
        <strain evidence="1 2">DSM 102126</strain>
    </source>
</reference>
<accession>A0A6I4WIZ6</accession>
<organism evidence="1 2">
    <name type="scientific">Actinomadura rayongensis</name>
    <dbReference type="NCBI Taxonomy" id="1429076"/>
    <lineage>
        <taxon>Bacteria</taxon>
        <taxon>Bacillati</taxon>
        <taxon>Actinomycetota</taxon>
        <taxon>Actinomycetes</taxon>
        <taxon>Streptosporangiales</taxon>
        <taxon>Thermomonosporaceae</taxon>
        <taxon>Actinomadura</taxon>
    </lineage>
</organism>
<evidence type="ECO:0000313" key="1">
    <source>
        <dbReference type="EMBL" id="MXQ66612.1"/>
    </source>
</evidence>
<dbReference type="Proteomes" id="UP000431901">
    <property type="component" value="Unassembled WGS sequence"/>
</dbReference>
<dbReference type="RefSeq" id="WP_161104790.1">
    <property type="nucleotide sequence ID" value="NZ_JBHLYI010000018.1"/>
</dbReference>